<name>A0A8S4BLP3_9TELE</name>
<dbReference type="InterPro" id="IPR013783">
    <property type="entry name" value="Ig-like_fold"/>
</dbReference>
<evidence type="ECO:0000256" key="1">
    <source>
        <dbReference type="SAM" id="MobiDB-lite"/>
    </source>
</evidence>
<feature type="compositionally biased region" description="Polar residues" evidence="1">
    <location>
        <begin position="1"/>
        <end position="10"/>
    </location>
</feature>
<evidence type="ECO:0000313" key="2">
    <source>
        <dbReference type="EMBL" id="CAG5986463.1"/>
    </source>
</evidence>
<feature type="compositionally biased region" description="Polar residues" evidence="1">
    <location>
        <begin position="36"/>
        <end position="46"/>
    </location>
</feature>
<organism evidence="2 3">
    <name type="scientific">Menidia menidia</name>
    <name type="common">Atlantic silverside</name>
    <dbReference type="NCBI Taxonomy" id="238744"/>
    <lineage>
        <taxon>Eukaryota</taxon>
        <taxon>Metazoa</taxon>
        <taxon>Chordata</taxon>
        <taxon>Craniata</taxon>
        <taxon>Vertebrata</taxon>
        <taxon>Euteleostomi</taxon>
        <taxon>Actinopterygii</taxon>
        <taxon>Neopterygii</taxon>
        <taxon>Teleostei</taxon>
        <taxon>Neoteleostei</taxon>
        <taxon>Acanthomorphata</taxon>
        <taxon>Ovalentaria</taxon>
        <taxon>Atherinomorphae</taxon>
        <taxon>Atheriniformes</taxon>
        <taxon>Atherinopsidae</taxon>
        <taxon>Menidiinae</taxon>
        <taxon>Menidia</taxon>
    </lineage>
</organism>
<comment type="caution">
    <text evidence="2">The sequence shown here is derived from an EMBL/GenBank/DDBJ whole genome shotgun (WGS) entry which is preliminary data.</text>
</comment>
<sequence length="137" mass="15475">MERGCTQVTPNALLEADGQGQSAVRRKEKPEDRNTEPAQSSENLHQQIFKHRESQYDILGVKKNWSGLIPNIVNYSNNSGAPRSSAHTIRVLPCFLDPPLDVSGLTVEWKFSGTQLVHFYRSKSDSDRQRQNISKPL</sequence>
<reference evidence="2" key="1">
    <citation type="submission" date="2021-05" db="EMBL/GenBank/DDBJ databases">
        <authorList>
            <person name="Tigano A."/>
        </authorList>
    </citation>
    <scope>NUCLEOTIDE SEQUENCE</scope>
</reference>
<keyword evidence="3" id="KW-1185">Reference proteome</keyword>
<accession>A0A8S4BLP3</accession>
<dbReference type="AlphaFoldDB" id="A0A8S4BLP3"/>
<proteinExistence type="predicted"/>
<dbReference type="Gene3D" id="2.60.40.10">
    <property type="entry name" value="Immunoglobulins"/>
    <property type="match status" value="1"/>
</dbReference>
<evidence type="ECO:0000313" key="3">
    <source>
        <dbReference type="Proteomes" id="UP000677803"/>
    </source>
</evidence>
<gene>
    <name evidence="2" type="ORF">MMEN_LOCUS16836</name>
</gene>
<protein>
    <submittedName>
        <fullName evidence="2">(Atlantic silverside) hypothetical protein</fullName>
    </submittedName>
</protein>
<dbReference type="OrthoDB" id="10055806at2759"/>
<dbReference type="EMBL" id="CAJRST010034446">
    <property type="protein sequence ID" value="CAG5986463.1"/>
    <property type="molecule type" value="Genomic_DNA"/>
</dbReference>
<feature type="region of interest" description="Disordered" evidence="1">
    <location>
        <begin position="1"/>
        <end position="47"/>
    </location>
</feature>
<dbReference type="Proteomes" id="UP000677803">
    <property type="component" value="Unassembled WGS sequence"/>
</dbReference>